<dbReference type="Proteomes" id="UP001488838">
    <property type="component" value="Unassembled WGS sequence"/>
</dbReference>
<keyword evidence="3" id="KW-1185">Reference proteome</keyword>
<dbReference type="AlphaFoldDB" id="A0AAW0HCA4"/>
<protein>
    <submittedName>
        <fullName evidence="2">Uncharacterized protein</fullName>
    </submittedName>
</protein>
<evidence type="ECO:0000313" key="2">
    <source>
        <dbReference type="EMBL" id="KAK7800494.1"/>
    </source>
</evidence>
<reference evidence="2 3" key="1">
    <citation type="journal article" date="2023" name="bioRxiv">
        <title>Conserved and derived expression patterns and positive selection on dental genes reveal complex evolutionary context of ever-growing rodent molars.</title>
        <authorList>
            <person name="Calamari Z.T."/>
            <person name="Song A."/>
            <person name="Cohen E."/>
            <person name="Akter M."/>
            <person name="Roy R.D."/>
            <person name="Hallikas O."/>
            <person name="Christensen M.M."/>
            <person name="Li P."/>
            <person name="Marangoni P."/>
            <person name="Jernvall J."/>
            <person name="Klein O.D."/>
        </authorList>
    </citation>
    <scope>NUCLEOTIDE SEQUENCE [LARGE SCALE GENOMIC DNA]</scope>
    <source>
        <strain evidence="2">V071</strain>
    </source>
</reference>
<evidence type="ECO:0000256" key="1">
    <source>
        <dbReference type="SAM" id="MobiDB-lite"/>
    </source>
</evidence>
<accession>A0AAW0HCA4</accession>
<feature type="non-terminal residue" evidence="2">
    <location>
        <position position="1"/>
    </location>
</feature>
<proteinExistence type="predicted"/>
<gene>
    <name evidence="2" type="ORF">U0070_024274</name>
</gene>
<feature type="compositionally biased region" description="Gly residues" evidence="1">
    <location>
        <begin position="8"/>
        <end position="18"/>
    </location>
</feature>
<comment type="caution">
    <text evidence="2">The sequence shown here is derived from an EMBL/GenBank/DDBJ whole genome shotgun (WGS) entry which is preliminary data.</text>
</comment>
<feature type="region of interest" description="Disordered" evidence="1">
    <location>
        <begin position="1"/>
        <end position="117"/>
    </location>
</feature>
<dbReference type="EMBL" id="JBBHLL010000548">
    <property type="protein sequence ID" value="KAK7800494.1"/>
    <property type="molecule type" value="Genomic_DNA"/>
</dbReference>
<organism evidence="2 3">
    <name type="scientific">Myodes glareolus</name>
    <name type="common">Bank vole</name>
    <name type="synonym">Clethrionomys glareolus</name>
    <dbReference type="NCBI Taxonomy" id="447135"/>
    <lineage>
        <taxon>Eukaryota</taxon>
        <taxon>Metazoa</taxon>
        <taxon>Chordata</taxon>
        <taxon>Craniata</taxon>
        <taxon>Vertebrata</taxon>
        <taxon>Euteleostomi</taxon>
        <taxon>Mammalia</taxon>
        <taxon>Eutheria</taxon>
        <taxon>Euarchontoglires</taxon>
        <taxon>Glires</taxon>
        <taxon>Rodentia</taxon>
        <taxon>Myomorpha</taxon>
        <taxon>Muroidea</taxon>
        <taxon>Cricetidae</taxon>
        <taxon>Arvicolinae</taxon>
        <taxon>Myodes</taxon>
    </lineage>
</organism>
<sequence length="117" mass="12246">RRFSRVGAGRGGEGGLCGQRGPALPQRAPWLTGGPHLEFIASRRRKEEERRAGLAGSGGRRRLCPPPSCPGSPTTGRDVDRAQPAASKSSHWLSRGADAKATQARAGTPAGLASCEY</sequence>
<feature type="non-terminal residue" evidence="2">
    <location>
        <position position="117"/>
    </location>
</feature>
<name>A0AAW0HCA4_MYOGA</name>
<evidence type="ECO:0000313" key="3">
    <source>
        <dbReference type="Proteomes" id="UP001488838"/>
    </source>
</evidence>